<dbReference type="AlphaFoldDB" id="A0A3R6FF19"/>
<protein>
    <submittedName>
        <fullName evidence="1">Uncharacterized protein</fullName>
    </submittedName>
</protein>
<proteinExistence type="predicted"/>
<dbReference type="Proteomes" id="UP000286598">
    <property type="component" value="Unassembled WGS sequence"/>
</dbReference>
<comment type="caution">
    <text evidence="1">The sequence shown here is derived from an EMBL/GenBank/DDBJ whole genome shotgun (WGS) entry which is preliminary data.</text>
</comment>
<accession>A0A3R6FF19</accession>
<organism evidence="1 2">
    <name type="scientific">Leyella stercorea</name>
    <dbReference type="NCBI Taxonomy" id="363265"/>
    <lineage>
        <taxon>Bacteria</taxon>
        <taxon>Pseudomonadati</taxon>
        <taxon>Bacteroidota</taxon>
        <taxon>Bacteroidia</taxon>
        <taxon>Bacteroidales</taxon>
        <taxon>Prevotellaceae</taxon>
        <taxon>Leyella</taxon>
    </lineage>
</organism>
<name>A0A3R6FF19_9BACT</name>
<dbReference type="EMBL" id="QRNO01000126">
    <property type="protein sequence ID" value="RHK46085.1"/>
    <property type="molecule type" value="Genomic_DNA"/>
</dbReference>
<evidence type="ECO:0000313" key="1">
    <source>
        <dbReference type="EMBL" id="RHK46085.1"/>
    </source>
</evidence>
<evidence type="ECO:0000313" key="2">
    <source>
        <dbReference type="Proteomes" id="UP000286598"/>
    </source>
</evidence>
<gene>
    <name evidence="1" type="ORF">DW060_13395</name>
</gene>
<reference evidence="1 2" key="1">
    <citation type="submission" date="2018-08" db="EMBL/GenBank/DDBJ databases">
        <title>A genome reference for cultivated species of the human gut microbiota.</title>
        <authorList>
            <person name="Zou Y."/>
            <person name="Xue W."/>
            <person name="Luo G."/>
        </authorList>
    </citation>
    <scope>NUCLEOTIDE SEQUENCE [LARGE SCALE GENOMIC DNA]</scope>
    <source>
        <strain evidence="1 2">AF42-9</strain>
    </source>
</reference>
<sequence length="70" mass="8066">MPIVFLLVTDIDVNKNGIDNFNYNLNALASTSTVTYSECITKSRQTLNSEIYIQHDYICCKDFDEHMNNL</sequence>
<keyword evidence="2" id="KW-1185">Reference proteome</keyword>